<dbReference type="GO" id="GO:0004020">
    <property type="term" value="F:adenylylsulfate kinase activity"/>
    <property type="evidence" value="ECO:0007669"/>
    <property type="project" value="UniProtKB-EC"/>
</dbReference>
<evidence type="ECO:0000256" key="3">
    <source>
        <dbReference type="ARBA" id="ARBA00011760"/>
    </source>
</evidence>
<evidence type="ECO:0000256" key="4">
    <source>
        <dbReference type="ARBA" id="ARBA00012121"/>
    </source>
</evidence>
<keyword evidence="18" id="KW-1185">Reference proteome</keyword>
<sequence>MRFRTLGCYPLTGAISSDAATLPEIVREMLIARTSERSGRLIDHDENASMEKKKAGRIFLMDVEALDLSAFQDYLARHERKSLLRFLTCGSVDDGKSTLIGRLLYDTKLLFEDQLLSLEKDSRKHGTVGEDIDFALLVDGLEAEREQGITIDVAYRFFATDLRKFIVADTPGHVQYTRNMATGASNSDLAVILVDSRQGILPQTRRHSYIVSLLGIRHVVLAVNKIDLMGYSQEVFDKIVAEYTEFAKDFGFKTLQPIPMSARFGDNVLDAGPNLPWYSGPTLVQHLERVDVTEDRLAHPFRMPVQWVNRPNLTSAASPARSPPASSSRVTPSSSPSPAGPRPSSRSSPWTAICPKPAPARP</sequence>
<keyword evidence="8 17" id="KW-0548">Nucleotidyltransferase</keyword>
<name>A0A1E3GWM3_9HYPH</name>
<evidence type="ECO:0000256" key="7">
    <source>
        <dbReference type="ARBA" id="ARBA00022679"/>
    </source>
</evidence>
<proteinExistence type="predicted"/>
<dbReference type="CDD" id="cd04166">
    <property type="entry name" value="CysN_ATPS"/>
    <property type="match status" value="1"/>
</dbReference>
<evidence type="ECO:0000313" key="18">
    <source>
        <dbReference type="Proteomes" id="UP000094622"/>
    </source>
</evidence>
<dbReference type="PANTHER" id="PTHR23115">
    <property type="entry name" value="TRANSLATION FACTOR"/>
    <property type="match status" value="1"/>
</dbReference>
<comment type="function">
    <text evidence="2">APS kinase catalyzes the synthesis of activated sulfate.</text>
</comment>
<dbReference type="GO" id="GO:0006790">
    <property type="term" value="P:sulfur compound metabolic process"/>
    <property type="evidence" value="ECO:0007669"/>
    <property type="project" value="InterPro"/>
</dbReference>
<evidence type="ECO:0000313" key="17">
    <source>
        <dbReference type="EMBL" id="ODN68452.1"/>
    </source>
</evidence>
<dbReference type="GO" id="GO:0005524">
    <property type="term" value="F:ATP binding"/>
    <property type="evidence" value="ECO:0007669"/>
    <property type="project" value="UniProtKB-KW"/>
</dbReference>
<evidence type="ECO:0000256" key="5">
    <source>
        <dbReference type="ARBA" id="ARBA00012391"/>
    </source>
</evidence>
<dbReference type="NCBIfam" id="TIGR02034">
    <property type="entry name" value="CysN"/>
    <property type="match status" value="1"/>
</dbReference>
<dbReference type="InterPro" id="IPR027417">
    <property type="entry name" value="P-loop_NTPase"/>
</dbReference>
<evidence type="ECO:0000256" key="12">
    <source>
        <dbReference type="ARBA" id="ARBA00024872"/>
    </source>
</evidence>
<dbReference type="EMBL" id="MCRJ01000178">
    <property type="protein sequence ID" value="ODN68452.1"/>
    <property type="molecule type" value="Genomic_DNA"/>
</dbReference>
<evidence type="ECO:0000256" key="14">
    <source>
        <dbReference type="ARBA" id="ARBA00049370"/>
    </source>
</evidence>
<comment type="catalytic activity">
    <reaction evidence="1">
        <text>adenosine 5'-phosphosulfate + ATP = 3'-phosphoadenylyl sulfate + ADP + H(+)</text>
        <dbReference type="Rhea" id="RHEA:24152"/>
        <dbReference type="ChEBI" id="CHEBI:15378"/>
        <dbReference type="ChEBI" id="CHEBI:30616"/>
        <dbReference type="ChEBI" id="CHEBI:58243"/>
        <dbReference type="ChEBI" id="CHEBI:58339"/>
        <dbReference type="ChEBI" id="CHEBI:456216"/>
        <dbReference type="EC" id="2.7.1.25"/>
    </reaction>
</comment>
<accession>A0A1E3GWM3</accession>
<dbReference type="InterPro" id="IPR031157">
    <property type="entry name" value="G_TR_CS"/>
</dbReference>
<keyword evidence="11" id="KW-0342">GTP-binding</keyword>
<dbReference type="PROSITE" id="PS00301">
    <property type="entry name" value="G_TR_1"/>
    <property type="match status" value="1"/>
</dbReference>
<evidence type="ECO:0000256" key="10">
    <source>
        <dbReference type="ARBA" id="ARBA00022840"/>
    </source>
</evidence>
<comment type="caution">
    <text evidence="17">The sequence shown here is derived from an EMBL/GenBank/DDBJ whole genome shotgun (WGS) entry which is preliminary data.</text>
</comment>
<dbReference type="InterPro" id="IPR041757">
    <property type="entry name" value="CysN_GTP-bd"/>
</dbReference>
<keyword evidence="7 17" id="KW-0808">Transferase</keyword>
<dbReference type="GO" id="GO:0003924">
    <property type="term" value="F:GTPase activity"/>
    <property type="evidence" value="ECO:0007669"/>
    <property type="project" value="InterPro"/>
</dbReference>
<keyword evidence="10" id="KW-0067">ATP-binding</keyword>
<dbReference type="AlphaFoldDB" id="A0A1E3GWM3"/>
<dbReference type="SUPFAM" id="SSF52540">
    <property type="entry name" value="P-loop containing nucleoside triphosphate hydrolases"/>
    <property type="match status" value="1"/>
</dbReference>
<feature type="compositionally biased region" description="Low complexity" evidence="15">
    <location>
        <begin position="314"/>
        <end position="349"/>
    </location>
</feature>
<evidence type="ECO:0000256" key="2">
    <source>
        <dbReference type="ARBA" id="ARBA00002357"/>
    </source>
</evidence>
<keyword evidence="9" id="KW-0547">Nucleotide-binding</keyword>
<feature type="domain" description="Tr-type G" evidence="16">
    <location>
        <begin position="81"/>
        <end position="296"/>
    </location>
</feature>
<feature type="region of interest" description="Disordered" evidence="15">
    <location>
        <begin position="314"/>
        <end position="362"/>
    </location>
</feature>
<dbReference type="InterPro" id="IPR011779">
    <property type="entry name" value="SO4_adenylTrfase_lsu"/>
</dbReference>
<dbReference type="FunFam" id="3.40.50.300:FF:000119">
    <property type="entry name" value="Sulfate adenylyltransferase subunit 1"/>
    <property type="match status" value="1"/>
</dbReference>
<dbReference type="Pfam" id="PF00009">
    <property type="entry name" value="GTP_EFTU"/>
    <property type="match status" value="1"/>
</dbReference>
<evidence type="ECO:0000256" key="13">
    <source>
        <dbReference type="ARBA" id="ARBA00032986"/>
    </source>
</evidence>
<dbReference type="PATRIC" id="fig|1439726.3.peg.4514"/>
<comment type="function">
    <text evidence="12">Proposed to provide activated sulfate for transfer to Nod factor. ATP sulfurylase may be the GTPase, regulating ATP sulfurylase activity.</text>
</comment>
<dbReference type="Proteomes" id="UP000094622">
    <property type="component" value="Unassembled WGS sequence"/>
</dbReference>
<evidence type="ECO:0000256" key="9">
    <source>
        <dbReference type="ARBA" id="ARBA00022741"/>
    </source>
</evidence>
<dbReference type="PROSITE" id="PS51722">
    <property type="entry name" value="G_TR_2"/>
    <property type="match status" value="1"/>
</dbReference>
<dbReference type="Gene3D" id="3.40.50.300">
    <property type="entry name" value="P-loop containing nucleotide triphosphate hydrolases"/>
    <property type="match status" value="1"/>
</dbReference>
<protein>
    <recommendedName>
        <fullName evidence="6">Bifunctional enzyme NodQ</fullName>
        <ecNumber evidence="4">2.7.1.25</ecNumber>
        <ecNumber evidence="5">2.7.7.4</ecNumber>
    </recommendedName>
    <alternativeName>
        <fullName evidence="13">Nodulation protein Q</fullName>
    </alternativeName>
</protein>
<dbReference type="GO" id="GO:0005525">
    <property type="term" value="F:GTP binding"/>
    <property type="evidence" value="ECO:0007669"/>
    <property type="project" value="UniProtKB-KW"/>
</dbReference>
<dbReference type="InterPro" id="IPR050100">
    <property type="entry name" value="TRAFAC_GTPase_members"/>
</dbReference>
<organism evidence="17 18">
    <name type="scientific">Methylobrevis pamukkalensis</name>
    <dbReference type="NCBI Taxonomy" id="1439726"/>
    <lineage>
        <taxon>Bacteria</taxon>
        <taxon>Pseudomonadati</taxon>
        <taxon>Pseudomonadota</taxon>
        <taxon>Alphaproteobacteria</taxon>
        <taxon>Hyphomicrobiales</taxon>
        <taxon>Pleomorphomonadaceae</taxon>
        <taxon>Methylobrevis</taxon>
    </lineage>
</organism>
<reference evidence="17 18" key="1">
    <citation type="submission" date="2016-07" db="EMBL/GenBank/DDBJ databases">
        <title>Draft Genome Sequence of Methylobrevis pamukkalensis PK2.</title>
        <authorList>
            <person name="Vasilenko O.V."/>
            <person name="Doronina N.V."/>
            <person name="Shmareva M.N."/>
            <person name="Tarlachkov S.V."/>
            <person name="Mustakhimov I."/>
            <person name="Trotsenko Y.A."/>
        </authorList>
    </citation>
    <scope>NUCLEOTIDE SEQUENCE [LARGE SCALE GENOMIC DNA]</scope>
    <source>
        <strain evidence="17 18">PK2</strain>
    </source>
</reference>
<evidence type="ECO:0000256" key="8">
    <source>
        <dbReference type="ARBA" id="ARBA00022695"/>
    </source>
</evidence>
<evidence type="ECO:0000259" key="16">
    <source>
        <dbReference type="PROSITE" id="PS51722"/>
    </source>
</evidence>
<gene>
    <name evidence="17" type="primary">cysN</name>
    <name evidence="17" type="ORF">A6302_04257</name>
</gene>
<evidence type="ECO:0000256" key="15">
    <source>
        <dbReference type="SAM" id="MobiDB-lite"/>
    </source>
</evidence>
<evidence type="ECO:0000256" key="11">
    <source>
        <dbReference type="ARBA" id="ARBA00023134"/>
    </source>
</evidence>
<evidence type="ECO:0000256" key="6">
    <source>
        <dbReference type="ARBA" id="ARBA00018372"/>
    </source>
</evidence>
<dbReference type="GO" id="GO:0004781">
    <property type="term" value="F:sulfate adenylyltransferase (ATP) activity"/>
    <property type="evidence" value="ECO:0007669"/>
    <property type="project" value="UniProtKB-EC"/>
</dbReference>
<comment type="catalytic activity">
    <reaction evidence="14">
        <text>sulfate + ATP + H(+) = adenosine 5'-phosphosulfate + diphosphate</text>
        <dbReference type="Rhea" id="RHEA:18133"/>
        <dbReference type="ChEBI" id="CHEBI:15378"/>
        <dbReference type="ChEBI" id="CHEBI:16189"/>
        <dbReference type="ChEBI" id="CHEBI:30616"/>
        <dbReference type="ChEBI" id="CHEBI:33019"/>
        <dbReference type="ChEBI" id="CHEBI:58243"/>
        <dbReference type="EC" id="2.7.7.4"/>
    </reaction>
</comment>
<dbReference type="EC" id="2.7.7.4" evidence="5"/>
<comment type="subunit">
    <text evidence="3">Sulfate-activating enzymes, NodP and NodQ, may be physically associated.</text>
</comment>
<dbReference type="InterPro" id="IPR000795">
    <property type="entry name" value="T_Tr_GTP-bd_dom"/>
</dbReference>
<dbReference type="PRINTS" id="PR00315">
    <property type="entry name" value="ELONGATNFCT"/>
</dbReference>
<evidence type="ECO:0000256" key="1">
    <source>
        <dbReference type="ARBA" id="ARBA00001823"/>
    </source>
</evidence>
<dbReference type="EC" id="2.7.1.25" evidence="4"/>